<dbReference type="Pfam" id="PF03065">
    <property type="entry name" value="Glyco_hydro_57"/>
    <property type="match status" value="1"/>
</dbReference>
<name>A0A833JEM7_9BACT</name>
<sequence>MHTVILIERNKNMVALCFYFEVHQPFRINHYRIKEIGAHKTYFNEESNQNIFEKVAKKCYWPAGLLIASLLKRYPKSFKVTFSMSGTFLEQCETYDPKLLELYQDILSLSNAEIICETSHHSLAALIDEEEFYSQIELQRNNIKRLFNRKVTAFRNTELIYSNHIGKLVEKAGFQTCLLEGWDPYIPKGWNAHHIFHHPELQNLKLLPKSYKLSDDLAFRFSNQSWESWPLTTEKYHSWFEKLLDGNHEFVGLFMDYETFGEHQWADTGIFEFLDRFISNMTYDKRFEFLTVSEAANKFTARAPMDVNRPLSWADTERDISAWLGNRIQEDAFEKVYQLKKQIRYLNDESLTKEWRKLLTSDHFYYMCIKWSNDGDVHKYFSPFDSPYEAYLDYVNILEDFEMKCAEKVRLKDLAQGTIQELAQGNLGENKECTKTIQASSPQKKSSPASVKMGN</sequence>
<keyword evidence="2" id="KW-0119">Carbohydrate metabolism</keyword>
<dbReference type="GO" id="GO:0003824">
    <property type="term" value="F:catalytic activity"/>
    <property type="evidence" value="ECO:0007669"/>
    <property type="project" value="InterPro"/>
</dbReference>
<dbReference type="Proteomes" id="UP000442694">
    <property type="component" value="Unassembled WGS sequence"/>
</dbReference>
<dbReference type="InterPro" id="IPR004300">
    <property type="entry name" value="Glyco_hydro_57_N"/>
</dbReference>
<protein>
    <submittedName>
        <fullName evidence="5">Alpha-amylase</fullName>
    </submittedName>
</protein>
<dbReference type="AlphaFoldDB" id="A0A833JEM7"/>
<feature type="compositionally biased region" description="Low complexity" evidence="3">
    <location>
        <begin position="438"/>
        <end position="455"/>
    </location>
</feature>
<proteinExistence type="inferred from homology"/>
<dbReference type="PANTHER" id="PTHR36306">
    <property type="entry name" value="ALPHA-AMYLASE-RELATED-RELATED"/>
    <property type="match status" value="1"/>
</dbReference>
<dbReference type="EMBL" id="WFLN01000004">
    <property type="protein sequence ID" value="KAB8033289.1"/>
    <property type="molecule type" value="Genomic_DNA"/>
</dbReference>
<feature type="region of interest" description="Disordered" evidence="3">
    <location>
        <begin position="436"/>
        <end position="455"/>
    </location>
</feature>
<dbReference type="InterPro" id="IPR011330">
    <property type="entry name" value="Glyco_hydro/deAcase_b/a-brl"/>
</dbReference>
<reference evidence="5 6" key="1">
    <citation type="submission" date="2019-10" db="EMBL/GenBank/DDBJ databases">
        <title>New genus of Silvanigrellaceae.</title>
        <authorList>
            <person name="Pitt A."/>
            <person name="Hahn M.W."/>
        </authorList>
    </citation>
    <scope>NUCLEOTIDE SEQUENCE [LARGE SCALE GENOMIC DNA]</scope>
    <source>
        <strain evidence="5 6">33A1-SZDP</strain>
    </source>
</reference>
<evidence type="ECO:0000313" key="6">
    <source>
        <dbReference type="Proteomes" id="UP000442694"/>
    </source>
</evidence>
<comment type="similarity">
    <text evidence="1">Belongs to the glycosyl hydrolase 57 family.</text>
</comment>
<accession>A0A833JEM7</accession>
<comment type="caution">
    <text evidence="5">The sequence shown here is derived from an EMBL/GenBank/DDBJ whole genome shotgun (WGS) entry which is preliminary data.</text>
</comment>
<dbReference type="CDD" id="cd10795">
    <property type="entry name" value="GH57N_MJA1_like"/>
    <property type="match status" value="1"/>
</dbReference>
<dbReference type="GO" id="GO:0005975">
    <property type="term" value="P:carbohydrate metabolic process"/>
    <property type="evidence" value="ECO:0007669"/>
    <property type="project" value="InterPro"/>
</dbReference>
<evidence type="ECO:0000256" key="3">
    <source>
        <dbReference type="SAM" id="MobiDB-lite"/>
    </source>
</evidence>
<keyword evidence="6" id="KW-1185">Reference proteome</keyword>
<evidence type="ECO:0000313" key="5">
    <source>
        <dbReference type="EMBL" id="KAB8033289.1"/>
    </source>
</evidence>
<gene>
    <name evidence="5" type="ORF">GCL57_00915</name>
</gene>
<dbReference type="SUPFAM" id="SSF88713">
    <property type="entry name" value="Glycoside hydrolase/deacetylase"/>
    <property type="match status" value="1"/>
</dbReference>
<dbReference type="PANTHER" id="PTHR36306:SF1">
    <property type="entry name" value="ALPHA-AMYLASE-RELATED"/>
    <property type="match status" value="1"/>
</dbReference>
<evidence type="ECO:0000256" key="2">
    <source>
        <dbReference type="ARBA" id="ARBA00023277"/>
    </source>
</evidence>
<evidence type="ECO:0000259" key="4">
    <source>
        <dbReference type="Pfam" id="PF03065"/>
    </source>
</evidence>
<dbReference type="InterPro" id="IPR052046">
    <property type="entry name" value="GH57_Enzymes"/>
</dbReference>
<dbReference type="Gene3D" id="3.20.110.20">
    <property type="match status" value="1"/>
</dbReference>
<evidence type="ECO:0000256" key="1">
    <source>
        <dbReference type="ARBA" id="ARBA00006821"/>
    </source>
</evidence>
<organism evidence="5 6">
    <name type="scientific">Fluviispira multicolorata</name>
    <dbReference type="NCBI Taxonomy" id="2654512"/>
    <lineage>
        <taxon>Bacteria</taxon>
        <taxon>Pseudomonadati</taxon>
        <taxon>Bdellovibrionota</taxon>
        <taxon>Oligoflexia</taxon>
        <taxon>Silvanigrellales</taxon>
        <taxon>Silvanigrellaceae</taxon>
        <taxon>Fluviispira</taxon>
    </lineage>
</organism>
<feature type="domain" description="Glycoside hydrolase family 57 N-terminal" evidence="4">
    <location>
        <begin position="18"/>
        <end position="306"/>
    </location>
</feature>